<dbReference type="KEGG" id="rhs:A3Q41_01015"/>
<dbReference type="EMBL" id="CP015220">
    <property type="protein sequence ID" value="AMY22330.1"/>
    <property type="molecule type" value="Genomic_DNA"/>
</dbReference>
<dbReference type="Proteomes" id="UP000076038">
    <property type="component" value="Chromosome"/>
</dbReference>
<evidence type="ECO:0000313" key="2">
    <source>
        <dbReference type="Proteomes" id="UP000076038"/>
    </source>
</evidence>
<gene>
    <name evidence="1" type="ORF">A3Q41_01015</name>
</gene>
<dbReference type="RefSeq" id="WP_027494530.1">
    <property type="nucleotide sequence ID" value="NZ_CP015220.1"/>
</dbReference>
<accession>A0A143QH10</accession>
<reference evidence="1 2" key="1">
    <citation type="journal article" date="2016" name="Genome Announc.">
        <title>Complete Genome and Plasmid Sequences for Rhodococcus fascians D188 and Draft Sequences for Rhodococcus Isolates PBTS 1 and PBTS 2.</title>
        <authorList>
            <person name="Stamler R.A."/>
            <person name="Vereecke D."/>
            <person name="Zhang Y."/>
            <person name="Schilkey F."/>
            <person name="Devitt N."/>
            <person name="Randall J.J."/>
        </authorList>
    </citation>
    <scope>NUCLEOTIDE SEQUENCE [LARGE SCALE GENOMIC DNA]</scope>
    <source>
        <strain evidence="1 2">PBTS2</strain>
    </source>
</reference>
<proteinExistence type="predicted"/>
<name>A0A143QH10_RHOFA</name>
<organism evidence="1 2">
    <name type="scientific">Rhodococcoides fascians</name>
    <name type="common">Rhodococcus fascians</name>
    <dbReference type="NCBI Taxonomy" id="1828"/>
    <lineage>
        <taxon>Bacteria</taxon>
        <taxon>Bacillati</taxon>
        <taxon>Actinomycetota</taxon>
        <taxon>Actinomycetes</taxon>
        <taxon>Mycobacteriales</taxon>
        <taxon>Nocardiaceae</taxon>
        <taxon>Rhodococcoides</taxon>
    </lineage>
</organism>
<dbReference type="OrthoDB" id="5146042at2"/>
<evidence type="ECO:0008006" key="3">
    <source>
        <dbReference type="Google" id="ProtNLM"/>
    </source>
</evidence>
<protein>
    <recommendedName>
        <fullName evidence="3">DUF559 domain-containing protein</fullName>
    </recommendedName>
</protein>
<dbReference type="PATRIC" id="fig|1653479.3.peg.1034"/>
<keyword evidence="2" id="KW-1185">Reference proteome</keyword>
<dbReference type="AlphaFoldDB" id="A0A143QH10"/>
<sequence length="335" mass="37685">MRTRPAGAWQRLLDDQHGIITTKQMHENGVNKDSIDHCVETGQWLRVFRGVISVTNGPLTREMQLSAALLFAGRGALLSHTTAAEEWGWRRVSSGPVHLTVPYGCSAISRPPTMRHAKQNFTSESNEQIHPGVIVHRSRAMSHIGVETNPARTSAADTVLDLTVAEPSSRQAVITLVSAMSSGGVNVAAMTRKIEVRRPMRYLKAILHTLALMRDGVHSALEHRYVLDVEQAHGLPAGKRQAPVFVDGRQLFEDIRYEICDLIVRLDGQAFHSAKQRRFRDRRRDNAAELRNLPRLMYGWHEVTEDPCGVYREVREVLVREGWNDASYPCERCTS</sequence>
<reference evidence="2" key="2">
    <citation type="submission" date="2016-04" db="EMBL/GenBank/DDBJ databases">
        <title>Complete Genome and Plasmid Sequences for Rhodococcus fascians D188 and Draft Sequences for Rhodococcus spp. Isolates PBTS 1 and PBTS 2.</title>
        <authorList>
            <person name="Stamer R."/>
            <person name="Vereecke D."/>
            <person name="Zhang Y."/>
            <person name="Schilkey F."/>
            <person name="Devitt N."/>
            <person name="Randall J."/>
        </authorList>
    </citation>
    <scope>NUCLEOTIDE SEQUENCE [LARGE SCALE GENOMIC DNA]</scope>
    <source>
        <strain evidence="2">PBTS2</strain>
    </source>
</reference>
<evidence type="ECO:0000313" key="1">
    <source>
        <dbReference type="EMBL" id="AMY22330.1"/>
    </source>
</evidence>